<keyword evidence="10" id="KW-0067">ATP-binding</keyword>
<dbReference type="GO" id="GO:0005524">
    <property type="term" value="F:ATP binding"/>
    <property type="evidence" value="ECO:0007669"/>
    <property type="project" value="UniProtKB-KW"/>
</dbReference>
<evidence type="ECO:0000313" key="14">
    <source>
        <dbReference type="Proteomes" id="UP000010119"/>
    </source>
</evidence>
<dbReference type="Proteomes" id="UP000010119">
    <property type="component" value="Unassembled WGS sequence"/>
</dbReference>
<name>D7UZX9_LISGR</name>
<dbReference type="PANTHER" id="PTHR22749">
    <property type="entry name" value="RIBOFLAVIN KINASE/FMN ADENYLYLTRANSFERASE"/>
    <property type="match status" value="1"/>
</dbReference>
<dbReference type="PANTHER" id="PTHR22749:SF6">
    <property type="entry name" value="RIBOFLAVIN KINASE"/>
    <property type="match status" value="1"/>
</dbReference>
<dbReference type="InterPro" id="IPR023468">
    <property type="entry name" value="Riboflavin_kinase"/>
</dbReference>
<keyword evidence="7" id="KW-0548">Nucleotidyltransferase</keyword>
<proteinExistence type="inferred from homology"/>
<keyword evidence="6" id="KW-0808">Transferase</keyword>
<protein>
    <recommendedName>
        <fullName evidence="3">FAD synthase</fullName>
        <ecNumber evidence="3">2.7.7.2</ecNumber>
    </recommendedName>
</protein>
<keyword evidence="8" id="KW-0547">Nucleotide-binding</keyword>
<keyword evidence="13" id="KW-0418">Kinase</keyword>
<dbReference type="STRING" id="525367.HMPREF0556_11659"/>
<keyword evidence="4" id="KW-0285">Flavoprotein</keyword>
<dbReference type="Pfam" id="PF06574">
    <property type="entry name" value="FAD_syn"/>
    <property type="match status" value="1"/>
</dbReference>
<organism evidence="13 14">
    <name type="scientific">Listeria grayi DSM 20601</name>
    <dbReference type="NCBI Taxonomy" id="525367"/>
    <lineage>
        <taxon>Bacteria</taxon>
        <taxon>Bacillati</taxon>
        <taxon>Bacillota</taxon>
        <taxon>Bacilli</taxon>
        <taxon>Bacillales</taxon>
        <taxon>Listeriaceae</taxon>
        <taxon>Listeria</taxon>
    </lineage>
</organism>
<dbReference type="EC" id="2.7.7.2" evidence="3"/>
<dbReference type="GO" id="GO:0009398">
    <property type="term" value="P:FMN biosynthetic process"/>
    <property type="evidence" value="ECO:0007669"/>
    <property type="project" value="TreeGrafter"/>
</dbReference>
<dbReference type="SUPFAM" id="SSF52374">
    <property type="entry name" value="Nucleotidylyl transferase"/>
    <property type="match status" value="1"/>
</dbReference>
<evidence type="ECO:0000256" key="7">
    <source>
        <dbReference type="ARBA" id="ARBA00022695"/>
    </source>
</evidence>
<evidence type="ECO:0000256" key="3">
    <source>
        <dbReference type="ARBA" id="ARBA00012393"/>
    </source>
</evidence>
<evidence type="ECO:0000256" key="2">
    <source>
        <dbReference type="ARBA" id="ARBA00010214"/>
    </source>
</evidence>
<dbReference type="FunFam" id="3.40.50.620:FF:000021">
    <property type="entry name" value="Riboflavin biosynthesis protein"/>
    <property type="match status" value="1"/>
</dbReference>
<reference evidence="13" key="1">
    <citation type="submission" date="2010-06" db="EMBL/GenBank/DDBJ databases">
        <authorList>
            <person name="Muzny D."/>
            <person name="Qin X."/>
            <person name="Buhay C."/>
            <person name="Dugan-Rocha S."/>
            <person name="Ding Y."/>
            <person name="Chen G."/>
            <person name="Hawes A."/>
            <person name="Holder M."/>
            <person name="Jhangiani S."/>
            <person name="Johnson A."/>
            <person name="Khan Z."/>
            <person name="Li Z."/>
            <person name="Liu W."/>
            <person name="Liu X."/>
            <person name="Perez L."/>
            <person name="Shen H."/>
            <person name="Wang Q."/>
            <person name="Watt J."/>
            <person name="Xi L."/>
            <person name="Xin Y."/>
            <person name="Zhou J."/>
            <person name="Deng J."/>
            <person name="Jiang H."/>
            <person name="Liu Y."/>
            <person name="Qu J."/>
            <person name="Song X.-Z."/>
            <person name="Zhang L."/>
            <person name="Villasana D."/>
            <person name="Johnson A."/>
            <person name="Liu J."/>
            <person name="Liyanage D."/>
            <person name="Lorensuhewa L."/>
            <person name="Robinson T."/>
            <person name="Song A."/>
            <person name="Song B.-B."/>
            <person name="Dinh H."/>
            <person name="Thornton R."/>
            <person name="Coyle M."/>
            <person name="Francisco L."/>
            <person name="Jackson L."/>
            <person name="Javaid M."/>
            <person name="Korchina V."/>
            <person name="Kovar C."/>
            <person name="Mata R."/>
            <person name="Mathew T."/>
            <person name="Ngo R."/>
            <person name="Nguyen L."/>
            <person name="Nguyen N."/>
            <person name="Okwuonu G."/>
            <person name="Ongeri F."/>
            <person name="Pham C."/>
            <person name="Simmons D."/>
            <person name="Wilczek-Boney K."/>
            <person name="Hale W."/>
            <person name="Jakkamsetti A."/>
            <person name="Pham P."/>
            <person name="Ruth R."/>
            <person name="San Lucas F."/>
            <person name="Warren J."/>
            <person name="Zhang J."/>
            <person name="Zhao Z."/>
            <person name="Zhou C."/>
            <person name="Zhu D."/>
            <person name="Lee S."/>
            <person name="Bess C."/>
            <person name="Blankenburg K."/>
            <person name="Forbes L."/>
            <person name="Fu Q."/>
            <person name="Gubbala S."/>
            <person name="Hirani K."/>
            <person name="Jayaseelan J.C."/>
            <person name="Lara F."/>
            <person name="Munidasa M."/>
            <person name="Palculict T."/>
            <person name="Patil S."/>
            <person name="Pu L.-L."/>
            <person name="Saada N."/>
            <person name="Tang L."/>
            <person name="Weissenberger G."/>
            <person name="Zhu Y."/>
            <person name="Hemphill L."/>
            <person name="Shang Y."/>
            <person name="Youmans B."/>
            <person name="Ayvaz T."/>
            <person name="Ross M."/>
            <person name="Santibanez J."/>
            <person name="Aqrawi P."/>
            <person name="Gross S."/>
            <person name="Joshi V."/>
            <person name="Fowler G."/>
            <person name="Nazareth L."/>
            <person name="Reid J."/>
            <person name="Worley K."/>
            <person name="Petrosino J."/>
            <person name="Highlander S."/>
            <person name="Gibbs R."/>
        </authorList>
    </citation>
    <scope>NUCLEOTIDE SEQUENCE [LARGE SCALE GENOMIC DNA]</scope>
    <source>
        <strain evidence="13">DSM 20601</strain>
    </source>
</reference>
<dbReference type="InterPro" id="IPR004821">
    <property type="entry name" value="Cyt_trans-like"/>
</dbReference>
<dbReference type="UniPathway" id="UPA00277">
    <property type="reaction ID" value="UER00407"/>
</dbReference>
<evidence type="ECO:0000256" key="6">
    <source>
        <dbReference type="ARBA" id="ARBA00022679"/>
    </source>
</evidence>
<dbReference type="eggNOG" id="COG0196">
    <property type="taxonomic scope" value="Bacteria"/>
</dbReference>
<gene>
    <name evidence="13" type="ORF">HMPREF0556_11659</name>
</gene>
<dbReference type="Gene3D" id="3.40.50.620">
    <property type="entry name" value="HUPs"/>
    <property type="match status" value="1"/>
</dbReference>
<dbReference type="CDD" id="cd02064">
    <property type="entry name" value="FAD_synthetase_N"/>
    <property type="match status" value="1"/>
</dbReference>
<keyword evidence="9" id="KW-0274">FAD</keyword>
<keyword evidence="5" id="KW-0288">FMN</keyword>
<dbReference type="GO" id="GO:0009231">
    <property type="term" value="P:riboflavin biosynthetic process"/>
    <property type="evidence" value="ECO:0007669"/>
    <property type="project" value="InterPro"/>
</dbReference>
<dbReference type="GO" id="GO:0006747">
    <property type="term" value="P:FAD biosynthetic process"/>
    <property type="evidence" value="ECO:0007669"/>
    <property type="project" value="UniProtKB-UniPathway"/>
</dbReference>
<dbReference type="InterPro" id="IPR015864">
    <property type="entry name" value="FAD_synthase"/>
</dbReference>
<comment type="similarity">
    <text evidence="2">Belongs to the RibF family.</text>
</comment>
<evidence type="ECO:0000256" key="5">
    <source>
        <dbReference type="ARBA" id="ARBA00022643"/>
    </source>
</evidence>
<accession>D7UZX9</accession>
<dbReference type="NCBIfam" id="TIGR00125">
    <property type="entry name" value="cyt_tran_rel"/>
    <property type="match status" value="1"/>
</dbReference>
<comment type="catalytic activity">
    <reaction evidence="11">
        <text>FMN + ATP + H(+) = FAD + diphosphate</text>
        <dbReference type="Rhea" id="RHEA:17237"/>
        <dbReference type="ChEBI" id="CHEBI:15378"/>
        <dbReference type="ChEBI" id="CHEBI:30616"/>
        <dbReference type="ChEBI" id="CHEBI:33019"/>
        <dbReference type="ChEBI" id="CHEBI:57692"/>
        <dbReference type="ChEBI" id="CHEBI:58210"/>
        <dbReference type="EC" id="2.7.7.2"/>
    </reaction>
</comment>
<dbReference type="AlphaFoldDB" id="D7UZX9"/>
<evidence type="ECO:0000256" key="1">
    <source>
        <dbReference type="ARBA" id="ARBA00004726"/>
    </source>
</evidence>
<dbReference type="InterPro" id="IPR014729">
    <property type="entry name" value="Rossmann-like_a/b/a_fold"/>
</dbReference>
<keyword evidence="14" id="KW-1185">Reference proteome</keyword>
<sequence>MMEITHVDFAPTIDKRPAVLTIGKFDGVHLGHQYILKQALKLKQPSEILATISFSPHPLWALKRMEDYREMITPPREKAYWLGHYGVDRLFETAFTAAYAETSPEEFVCEHLANLNLSHICVGEEFNFGKGRHSDVELLRDLAEPFGIKVVAVPVVPMNNEKISSTYIRSLLRRGAFKEAERLLGHAWYVNGVVKDGVIADEEDYVLPLPGEYETLEHGRVKVTSDRKILVDSADGELRLRFVG</sequence>
<dbReference type="GO" id="GO:0008531">
    <property type="term" value="F:riboflavin kinase activity"/>
    <property type="evidence" value="ECO:0007669"/>
    <property type="project" value="TreeGrafter"/>
</dbReference>
<dbReference type="HOGENOM" id="CLU_048437_0_2_9"/>
<evidence type="ECO:0000256" key="4">
    <source>
        <dbReference type="ARBA" id="ARBA00022630"/>
    </source>
</evidence>
<evidence type="ECO:0000256" key="10">
    <source>
        <dbReference type="ARBA" id="ARBA00022840"/>
    </source>
</evidence>
<evidence type="ECO:0000313" key="13">
    <source>
        <dbReference type="EMBL" id="EFI82974.1"/>
    </source>
</evidence>
<comment type="caution">
    <text evidence="13">The sequence shown here is derived from an EMBL/GenBank/DDBJ whole genome shotgun (WGS) entry which is preliminary data.</text>
</comment>
<evidence type="ECO:0000256" key="8">
    <source>
        <dbReference type="ARBA" id="ARBA00022741"/>
    </source>
</evidence>
<evidence type="ECO:0000259" key="12">
    <source>
        <dbReference type="Pfam" id="PF06574"/>
    </source>
</evidence>
<dbReference type="EMBL" id="ACCR02000005">
    <property type="protein sequence ID" value="EFI82974.1"/>
    <property type="molecule type" value="Genomic_DNA"/>
</dbReference>
<evidence type="ECO:0000256" key="11">
    <source>
        <dbReference type="ARBA" id="ARBA00049494"/>
    </source>
</evidence>
<evidence type="ECO:0000256" key="9">
    <source>
        <dbReference type="ARBA" id="ARBA00022827"/>
    </source>
</evidence>
<feature type="domain" description="FAD synthetase" evidence="12">
    <location>
        <begin position="15"/>
        <end position="166"/>
    </location>
</feature>
<dbReference type="GO" id="GO:0003919">
    <property type="term" value="F:FMN adenylyltransferase activity"/>
    <property type="evidence" value="ECO:0007669"/>
    <property type="project" value="UniProtKB-EC"/>
</dbReference>
<comment type="pathway">
    <text evidence="1">Cofactor biosynthesis; FAD biosynthesis; FAD from FMN: step 1/1.</text>
</comment>